<evidence type="ECO:0000313" key="3">
    <source>
        <dbReference type="EMBL" id="KAJ7782706.1"/>
    </source>
</evidence>
<feature type="chain" id="PRO_5042042948" evidence="2">
    <location>
        <begin position="32"/>
        <end position="408"/>
    </location>
</feature>
<feature type="signal peptide" evidence="2">
    <location>
        <begin position="1"/>
        <end position="31"/>
    </location>
</feature>
<organism evidence="3 4">
    <name type="scientific">Mycena metata</name>
    <dbReference type="NCBI Taxonomy" id="1033252"/>
    <lineage>
        <taxon>Eukaryota</taxon>
        <taxon>Fungi</taxon>
        <taxon>Dikarya</taxon>
        <taxon>Basidiomycota</taxon>
        <taxon>Agaricomycotina</taxon>
        <taxon>Agaricomycetes</taxon>
        <taxon>Agaricomycetidae</taxon>
        <taxon>Agaricales</taxon>
        <taxon>Marasmiineae</taxon>
        <taxon>Mycenaceae</taxon>
        <taxon>Mycena</taxon>
    </lineage>
</organism>
<comment type="caution">
    <text evidence="3">The sequence shown here is derived from an EMBL/GenBank/DDBJ whole genome shotgun (WGS) entry which is preliminary data.</text>
</comment>
<proteinExistence type="predicted"/>
<accession>A0AAD7KCC9</accession>
<keyword evidence="2" id="KW-0732">Signal</keyword>
<name>A0AAD7KCC9_9AGAR</name>
<dbReference type="Proteomes" id="UP001215598">
    <property type="component" value="Unassembled WGS sequence"/>
</dbReference>
<dbReference type="AlphaFoldDB" id="A0AAD7KCC9"/>
<evidence type="ECO:0000256" key="2">
    <source>
        <dbReference type="SAM" id="SignalP"/>
    </source>
</evidence>
<sequence>MQSTILFCLLALALFLVIVLGLLLWIEISEATIIQDEVAYQESEIIRLEGLVKRKNDISTLKHENIHLLTRVIRHTAYLKYEILRLRKVVRRVEEQQRMERVGESDVDEQTLCDTKHEEALSAHIQQQNTCIDGLNARIEELEKKHDEEKTERSVAESMKCALGQENVELKQTIAELRQSAQNSTQQRVEKGQTAVIQTLQNCIKTAARLSAEQTTKIQVLEERIAEKHAEMEEVAILTEEIARRSQEAYDALRRANRHYVKDLKKKWALAWTWAAGEMNDMKMKLAELTKTEDSVVSIAQIFEVDEEADGTQDMSMCSVQQEEIGRRYPPNPVKHKEPQQSLVTSIKLPWIASPSKLATRPLVRKIALSANPPDSPFAFATNSVQFAPGETKMSRDRAVKRLKMDRR</sequence>
<reference evidence="3" key="1">
    <citation type="submission" date="2023-03" db="EMBL/GenBank/DDBJ databases">
        <title>Massive genome expansion in bonnet fungi (Mycena s.s.) driven by repeated elements and novel gene families across ecological guilds.</title>
        <authorList>
            <consortium name="Lawrence Berkeley National Laboratory"/>
            <person name="Harder C.B."/>
            <person name="Miyauchi S."/>
            <person name="Viragh M."/>
            <person name="Kuo A."/>
            <person name="Thoen E."/>
            <person name="Andreopoulos B."/>
            <person name="Lu D."/>
            <person name="Skrede I."/>
            <person name="Drula E."/>
            <person name="Henrissat B."/>
            <person name="Morin E."/>
            <person name="Kohler A."/>
            <person name="Barry K."/>
            <person name="LaButti K."/>
            <person name="Morin E."/>
            <person name="Salamov A."/>
            <person name="Lipzen A."/>
            <person name="Mereny Z."/>
            <person name="Hegedus B."/>
            <person name="Baldrian P."/>
            <person name="Stursova M."/>
            <person name="Weitz H."/>
            <person name="Taylor A."/>
            <person name="Grigoriev I.V."/>
            <person name="Nagy L.G."/>
            <person name="Martin F."/>
            <person name="Kauserud H."/>
        </authorList>
    </citation>
    <scope>NUCLEOTIDE SEQUENCE</scope>
    <source>
        <strain evidence="3">CBHHK182m</strain>
    </source>
</reference>
<protein>
    <submittedName>
        <fullName evidence="3">Uncharacterized protein</fullName>
    </submittedName>
</protein>
<keyword evidence="4" id="KW-1185">Reference proteome</keyword>
<feature type="coiled-coil region" evidence="1">
    <location>
        <begin position="125"/>
        <end position="187"/>
    </location>
</feature>
<dbReference type="EMBL" id="JARKIB010000003">
    <property type="protein sequence ID" value="KAJ7782706.1"/>
    <property type="molecule type" value="Genomic_DNA"/>
</dbReference>
<keyword evidence="1" id="KW-0175">Coiled coil</keyword>
<gene>
    <name evidence="3" type="ORF">B0H16DRAFT_465124</name>
</gene>
<evidence type="ECO:0000256" key="1">
    <source>
        <dbReference type="SAM" id="Coils"/>
    </source>
</evidence>
<evidence type="ECO:0000313" key="4">
    <source>
        <dbReference type="Proteomes" id="UP001215598"/>
    </source>
</evidence>